<dbReference type="RefSeq" id="WP_014026957.1">
    <property type="nucleotide sequence ID" value="NC_015931.1"/>
</dbReference>
<dbReference type="AlphaFoldDB" id="G0EH56"/>
<gene>
    <name evidence="6" type="primary">speE</name>
    <name evidence="11" type="ordered locus">Pyrfu_1422</name>
</gene>
<reference evidence="11 12" key="1">
    <citation type="journal article" date="2011" name="Stand. Genomic Sci.">
        <title>Complete genome sequence of the hyperthermophilic chemolithoautotroph Pyrolobus fumarii type strain (1A).</title>
        <authorList>
            <person name="Anderson I."/>
            <person name="Goker M."/>
            <person name="Nolan M."/>
            <person name="Lucas S."/>
            <person name="Hammon N."/>
            <person name="Deshpande S."/>
            <person name="Cheng J.F."/>
            <person name="Tapia R."/>
            <person name="Han C."/>
            <person name="Goodwin L."/>
            <person name="Pitluck S."/>
            <person name="Huntemann M."/>
            <person name="Liolios K."/>
            <person name="Ivanova N."/>
            <person name="Pagani I."/>
            <person name="Mavromatis K."/>
            <person name="Ovchinikova G."/>
            <person name="Pati A."/>
            <person name="Chen A."/>
            <person name="Palaniappan K."/>
            <person name="Land M."/>
            <person name="Hauser L."/>
            <person name="Brambilla E.M."/>
            <person name="Huber H."/>
            <person name="Yasawong M."/>
            <person name="Rohde M."/>
            <person name="Spring S."/>
            <person name="Abt B."/>
            <person name="Sikorski J."/>
            <person name="Wirth R."/>
            <person name="Detter J.C."/>
            <person name="Woyke T."/>
            <person name="Bristow J."/>
            <person name="Eisen J.A."/>
            <person name="Markowitz V."/>
            <person name="Hugenholtz P."/>
            <person name="Kyrpides N.C."/>
            <person name="Klenk H.P."/>
            <person name="Lapidus A."/>
        </authorList>
    </citation>
    <scope>NUCLEOTIDE SEQUENCE [LARGE SCALE GENOMIC DNA]</scope>
    <source>
        <strain evidence="12">DSM 11204 / 1A</strain>
    </source>
</reference>
<feature type="binding site" evidence="6">
    <location>
        <position position="43"/>
    </location>
    <ligand>
        <name>S-methyl-5'-thioadenosine</name>
        <dbReference type="ChEBI" id="CHEBI:17509"/>
    </ligand>
</feature>
<dbReference type="InterPro" id="IPR030373">
    <property type="entry name" value="PABS_CS"/>
</dbReference>
<sequence>MCVNPGMAVIIGNELLLMESVGHNVLMGFKVKRVLYQAKSPYQYIMVAEIEDFGKALVLDGLIQSSERTEYIYHESLVHPAMVLHPNPRRVLILGGGEGATLREVLKHKTVEKAVMVDIDEMVVEAAKKYLQEWHQGAFDDPRSEVVIEDGMKYVEECLKRGEKFDVIIMDLTDPYGPEVSKGLYSREFFSKLSSILSDDGVLVTQAGNSFFYRDVYDMVLENIRSVFKHVEEYMVWVPEFGYANNFILASKVHDPRSLKAEDVNARLQERGVKTKLFNGEYYEALIKMPIIRG</sequence>
<dbReference type="PANTHER" id="PTHR43317">
    <property type="entry name" value="THERMOSPERMINE SYNTHASE ACAULIS5"/>
    <property type="match status" value="1"/>
</dbReference>
<dbReference type="InterPro" id="IPR029063">
    <property type="entry name" value="SAM-dependent_MTases_sf"/>
</dbReference>
<evidence type="ECO:0000256" key="5">
    <source>
        <dbReference type="ARBA" id="ARBA00048874"/>
    </source>
</evidence>
<dbReference type="NCBIfam" id="NF002010">
    <property type="entry name" value="PRK00811.1"/>
    <property type="match status" value="1"/>
</dbReference>
<evidence type="ECO:0000256" key="8">
    <source>
        <dbReference type="RuleBase" id="RU003836"/>
    </source>
</evidence>
<dbReference type="Pfam" id="PF17284">
    <property type="entry name" value="Spermine_synt_N"/>
    <property type="match status" value="1"/>
</dbReference>
<dbReference type="Pfam" id="PF01564">
    <property type="entry name" value="Spermine_synth"/>
    <property type="match status" value="1"/>
</dbReference>
<evidence type="ECO:0000256" key="3">
    <source>
        <dbReference type="ARBA" id="ARBA00022679"/>
    </source>
</evidence>
<keyword evidence="12" id="KW-1185">Reference proteome</keyword>
<feature type="binding site" evidence="6">
    <location>
        <begin position="150"/>
        <end position="151"/>
    </location>
    <ligand>
        <name>S-methyl-5'-thioadenosine</name>
        <dbReference type="ChEBI" id="CHEBI:17509"/>
    </ligand>
</feature>
<evidence type="ECO:0000313" key="12">
    <source>
        <dbReference type="Proteomes" id="UP000001037"/>
    </source>
</evidence>
<feature type="active site" description="Proton acceptor" evidence="6 7">
    <location>
        <position position="171"/>
    </location>
</feature>
<evidence type="ECO:0000256" key="9">
    <source>
        <dbReference type="RuleBase" id="RU003837"/>
    </source>
</evidence>
<keyword evidence="6 9" id="KW-0745">Spermidine biosynthesis</keyword>
<evidence type="ECO:0000256" key="4">
    <source>
        <dbReference type="ARBA" id="ARBA00023115"/>
    </source>
</evidence>
<dbReference type="STRING" id="694429.Pyrfu_1422"/>
<keyword evidence="3 6" id="KW-0808">Transferase</keyword>
<protein>
    <recommendedName>
        <fullName evidence="6">Polyamine aminopropyltransferase</fullName>
    </recommendedName>
    <alternativeName>
        <fullName evidence="6">Putrescine aminopropyltransferase</fullName>
        <shortName evidence="6">PAPT</shortName>
    </alternativeName>
    <alternativeName>
        <fullName evidence="6">Spermidine synthase</fullName>
        <shortName evidence="6">SPDS</shortName>
        <shortName evidence="6">SPDSY</shortName>
        <ecNumber evidence="6">2.5.1.16</ecNumber>
    </alternativeName>
</protein>
<feature type="binding site" evidence="6">
    <location>
        <position position="178"/>
    </location>
    <ligand>
        <name>S-methyl-5'-thioadenosine</name>
        <dbReference type="ChEBI" id="CHEBI:17509"/>
    </ligand>
</feature>
<comment type="catalytic activity">
    <reaction evidence="6 9">
        <text>S-adenosyl 3-(methylsulfanyl)propylamine + putrescine = S-methyl-5'-thioadenosine + spermidine + H(+)</text>
        <dbReference type="Rhea" id="RHEA:12721"/>
        <dbReference type="ChEBI" id="CHEBI:15378"/>
        <dbReference type="ChEBI" id="CHEBI:17509"/>
        <dbReference type="ChEBI" id="CHEBI:57443"/>
        <dbReference type="ChEBI" id="CHEBI:57834"/>
        <dbReference type="ChEBI" id="CHEBI:326268"/>
        <dbReference type="EC" id="2.5.1.16"/>
    </reaction>
</comment>
<comment type="similarity">
    <text evidence="1 6 8">Belongs to the spermidine/spermine synthase family.</text>
</comment>
<evidence type="ECO:0000256" key="6">
    <source>
        <dbReference type="HAMAP-Rule" id="MF_00198"/>
    </source>
</evidence>
<dbReference type="PROSITE" id="PS51006">
    <property type="entry name" value="PABS_2"/>
    <property type="match status" value="1"/>
</dbReference>
<keyword evidence="2" id="KW-0963">Cytoplasm</keyword>
<evidence type="ECO:0000256" key="2">
    <source>
        <dbReference type="ARBA" id="ARBA00022490"/>
    </source>
</evidence>
<dbReference type="GO" id="GO:0010487">
    <property type="term" value="F:thermospermine synthase activity"/>
    <property type="evidence" value="ECO:0007669"/>
    <property type="project" value="UniProtKB-EC"/>
</dbReference>
<dbReference type="NCBIfam" id="TIGR00417">
    <property type="entry name" value="speE"/>
    <property type="match status" value="1"/>
</dbReference>
<dbReference type="CDD" id="cd02440">
    <property type="entry name" value="AdoMet_MTases"/>
    <property type="match status" value="1"/>
</dbReference>
<feature type="domain" description="PABS" evidence="10">
    <location>
        <begin position="14"/>
        <end position="252"/>
    </location>
</feature>
<feature type="binding site" evidence="6">
    <location>
        <position position="98"/>
    </location>
    <ligand>
        <name>spermidine</name>
        <dbReference type="ChEBI" id="CHEBI:57834"/>
    </ligand>
</feature>
<dbReference type="HAMAP" id="MF_00198">
    <property type="entry name" value="Spermidine_synth"/>
    <property type="match status" value="1"/>
</dbReference>
<dbReference type="KEGG" id="pfm:Pyrfu_1422"/>
<feature type="binding site" evidence="6">
    <location>
        <position position="118"/>
    </location>
    <ligand>
        <name>S-methyl-5'-thioadenosine</name>
        <dbReference type="ChEBI" id="CHEBI:17509"/>
    </ligand>
</feature>
<dbReference type="InParanoid" id="G0EH56"/>
<accession>G0EH56</accession>
<dbReference type="HOGENOM" id="CLU_048199_0_1_2"/>
<dbReference type="Gene3D" id="2.30.140.10">
    <property type="entry name" value="Spermidine synthase, tetramerisation domain"/>
    <property type="match status" value="1"/>
</dbReference>
<name>G0EH56_PYRF1</name>
<dbReference type="PANTHER" id="PTHR43317:SF1">
    <property type="entry name" value="THERMOSPERMINE SYNTHASE ACAULIS5"/>
    <property type="match status" value="1"/>
</dbReference>
<dbReference type="SUPFAM" id="SSF53335">
    <property type="entry name" value="S-adenosyl-L-methionine-dependent methyltransferases"/>
    <property type="match status" value="1"/>
</dbReference>
<organism evidence="11 12">
    <name type="scientific">Pyrolobus fumarii (strain DSM 11204 / 1A)</name>
    <dbReference type="NCBI Taxonomy" id="694429"/>
    <lineage>
        <taxon>Archaea</taxon>
        <taxon>Thermoproteota</taxon>
        <taxon>Thermoprotei</taxon>
        <taxon>Desulfurococcales</taxon>
        <taxon>Pyrodictiaceae</taxon>
        <taxon>Pyrolobus</taxon>
    </lineage>
</organism>
<dbReference type="InterPro" id="IPR035246">
    <property type="entry name" value="Spermidine_synt_N"/>
</dbReference>
<dbReference type="FunFam" id="3.40.50.150:FF:000088">
    <property type="entry name" value="Polyamine aminopropyltransferase"/>
    <property type="match status" value="1"/>
</dbReference>
<proteinExistence type="inferred from homology"/>
<comment type="caution">
    <text evidence="6">Lacks conserved residue(s) required for the propagation of feature annotation.</text>
</comment>
<dbReference type="InterPro" id="IPR001045">
    <property type="entry name" value="Spermi_synthase"/>
</dbReference>
<dbReference type="InterPro" id="IPR037163">
    <property type="entry name" value="Spermidine_synt_N_sf"/>
</dbReference>
<evidence type="ECO:0000256" key="7">
    <source>
        <dbReference type="PROSITE-ProRule" id="PRU00354"/>
    </source>
</evidence>
<feature type="binding site" evidence="6">
    <location>
        <position position="74"/>
    </location>
    <ligand>
        <name>spermidine</name>
        <dbReference type="ChEBI" id="CHEBI:57834"/>
    </ligand>
</feature>
<dbReference type="UniPathway" id="UPA00248">
    <property type="reaction ID" value="UER00314"/>
</dbReference>
<dbReference type="GO" id="GO:0008295">
    <property type="term" value="P:spermidine biosynthetic process"/>
    <property type="evidence" value="ECO:0007669"/>
    <property type="project" value="UniProtKB-UniRule"/>
</dbReference>
<dbReference type="GO" id="GO:0004766">
    <property type="term" value="F:spermidine synthase activity"/>
    <property type="evidence" value="ECO:0007669"/>
    <property type="project" value="UniProtKB-UniRule"/>
</dbReference>
<dbReference type="InterPro" id="IPR030374">
    <property type="entry name" value="PABS"/>
</dbReference>
<comment type="function">
    <text evidence="6">Catalyzes the irreversible transfer of a propylamine group from the amino donor S-adenosylmethioninamine (decarboxy-AdoMet) to putrescine (1,4-diaminobutane) to yield spermidine.</text>
</comment>
<dbReference type="FunCoup" id="G0EH56">
    <property type="interactions" value="181"/>
</dbReference>
<dbReference type="GeneID" id="11138608"/>
<comment type="pathway">
    <text evidence="6">Amine and polyamine biosynthesis; spermidine biosynthesis; spermidine from putrescine: step 1/1.</text>
</comment>
<dbReference type="EC" id="2.5.1.16" evidence="6"/>
<keyword evidence="4 6" id="KW-0620">Polyamine biosynthesis</keyword>
<dbReference type="GO" id="GO:0050314">
    <property type="term" value="F:sym-norspermidine synthase activity"/>
    <property type="evidence" value="ECO:0007669"/>
    <property type="project" value="UniProtKB-ARBA"/>
</dbReference>
<dbReference type="Gene3D" id="3.40.50.150">
    <property type="entry name" value="Vaccinia Virus protein VP39"/>
    <property type="match status" value="1"/>
</dbReference>
<evidence type="ECO:0000313" key="11">
    <source>
        <dbReference type="EMBL" id="AEM39280.1"/>
    </source>
</evidence>
<dbReference type="Proteomes" id="UP000001037">
    <property type="component" value="Chromosome"/>
</dbReference>
<evidence type="ECO:0000256" key="1">
    <source>
        <dbReference type="ARBA" id="ARBA00007867"/>
    </source>
</evidence>
<dbReference type="eggNOG" id="arCOG00050">
    <property type="taxonomic scope" value="Archaea"/>
</dbReference>
<dbReference type="EMBL" id="CP002838">
    <property type="protein sequence ID" value="AEM39280.1"/>
    <property type="molecule type" value="Genomic_DNA"/>
</dbReference>
<dbReference type="PROSITE" id="PS01330">
    <property type="entry name" value="PABS_1"/>
    <property type="match status" value="1"/>
</dbReference>
<comment type="subunit">
    <text evidence="6">Homodimer or homotetramer.</text>
</comment>
<evidence type="ECO:0000259" key="10">
    <source>
        <dbReference type="PROSITE" id="PS51006"/>
    </source>
</evidence>
<comment type="catalytic activity">
    <reaction evidence="5">
        <text>S-adenosyl 3-(methylsulfanyl)propylamine + spermidine = thermospermine + S-methyl-5'-thioadenosine + H(+)</text>
        <dbReference type="Rhea" id="RHEA:30515"/>
        <dbReference type="ChEBI" id="CHEBI:15378"/>
        <dbReference type="ChEBI" id="CHEBI:17509"/>
        <dbReference type="ChEBI" id="CHEBI:57443"/>
        <dbReference type="ChEBI" id="CHEBI:57834"/>
        <dbReference type="ChEBI" id="CHEBI:59903"/>
        <dbReference type="EC" id="2.5.1.79"/>
    </reaction>
</comment>